<dbReference type="Proteomes" id="UP001244207">
    <property type="component" value="Unassembled WGS sequence"/>
</dbReference>
<name>A0AAD8UU56_GLOAC</name>
<dbReference type="EMBL" id="JAHMHS010000025">
    <property type="protein sequence ID" value="KAK1727376.1"/>
    <property type="molecule type" value="Genomic_DNA"/>
</dbReference>
<dbReference type="RefSeq" id="XP_060367431.1">
    <property type="nucleotide sequence ID" value="XM_060507758.1"/>
</dbReference>
<organism evidence="1 2">
    <name type="scientific">Glomerella acutata</name>
    <name type="common">Colletotrichum acutatum</name>
    <dbReference type="NCBI Taxonomy" id="27357"/>
    <lineage>
        <taxon>Eukaryota</taxon>
        <taxon>Fungi</taxon>
        <taxon>Dikarya</taxon>
        <taxon>Ascomycota</taxon>
        <taxon>Pezizomycotina</taxon>
        <taxon>Sordariomycetes</taxon>
        <taxon>Hypocreomycetidae</taxon>
        <taxon>Glomerellales</taxon>
        <taxon>Glomerellaceae</taxon>
        <taxon>Colletotrichum</taxon>
        <taxon>Colletotrichum acutatum species complex</taxon>
    </lineage>
</organism>
<accession>A0AAD8UU56</accession>
<gene>
    <name evidence="1" type="ORF">BDZ83DRAFT_613400</name>
</gene>
<protein>
    <submittedName>
        <fullName evidence="1">Uncharacterized protein</fullName>
    </submittedName>
</protein>
<comment type="caution">
    <text evidence="1">The sequence shown here is derived from an EMBL/GenBank/DDBJ whole genome shotgun (WGS) entry which is preliminary data.</text>
</comment>
<keyword evidence="2" id="KW-1185">Reference proteome</keyword>
<reference evidence="1" key="1">
    <citation type="submission" date="2021-12" db="EMBL/GenBank/DDBJ databases">
        <title>Comparative genomics, transcriptomics and evolutionary studies reveal genomic signatures of adaptation to plant cell wall in hemibiotrophic fungi.</title>
        <authorList>
            <consortium name="DOE Joint Genome Institute"/>
            <person name="Baroncelli R."/>
            <person name="Diaz J.F."/>
            <person name="Benocci T."/>
            <person name="Peng M."/>
            <person name="Battaglia E."/>
            <person name="Haridas S."/>
            <person name="Andreopoulos W."/>
            <person name="Labutti K."/>
            <person name="Pangilinan J."/>
            <person name="Floch G.L."/>
            <person name="Makela M.R."/>
            <person name="Henrissat B."/>
            <person name="Grigoriev I.V."/>
            <person name="Crouch J.A."/>
            <person name="De Vries R.P."/>
            <person name="Sukno S.A."/>
            <person name="Thon M.R."/>
        </authorList>
    </citation>
    <scope>NUCLEOTIDE SEQUENCE</scope>
    <source>
        <strain evidence="1">CBS 112980</strain>
    </source>
</reference>
<evidence type="ECO:0000313" key="1">
    <source>
        <dbReference type="EMBL" id="KAK1727376.1"/>
    </source>
</evidence>
<dbReference type="AlphaFoldDB" id="A0AAD8UU56"/>
<sequence length="78" mass="8799">MTSGRLSFHLIMIGTIGEQRRKFRRHGRFPGLPATPHLAFSLAKNEELQSRQVCCDSTATFFCLLLGLASTTNKFTQR</sequence>
<proteinExistence type="predicted"/>
<evidence type="ECO:0000313" key="2">
    <source>
        <dbReference type="Proteomes" id="UP001244207"/>
    </source>
</evidence>
<dbReference type="GeneID" id="85391657"/>